<comment type="caution">
    <text evidence="1">The sequence shown here is derived from an EMBL/GenBank/DDBJ whole genome shotgun (WGS) entry which is preliminary data.</text>
</comment>
<reference evidence="1 2" key="1">
    <citation type="submission" date="2013-12" db="EMBL/GenBank/DDBJ databases">
        <title>Comparative genomics of Petrotoga isolates.</title>
        <authorList>
            <person name="Nesbo C.L."/>
            <person name="Charchuk R."/>
            <person name="Chow K."/>
        </authorList>
    </citation>
    <scope>NUCLEOTIDE SEQUENCE [LARGE SCALE GENOMIC DNA]</scope>
    <source>
        <strain evidence="1 2">DSM 10691</strain>
    </source>
</reference>
<evidence type="ECO:0000313" key="2">
    <source>
        <dbReference type="Proteomes" id="UP000236199"/>
    </source>
</evidence>
<sequence>MQSMSTHLSGKKAFFHFTPQIPHEEMEKGFALLPIQKYQIVFHLLPLFQ</sequence>
<dbReference type="Proteomes" id="UP000236199">
    <property type="component" value="Unassembled WGS sequence"/>
</dbReference>
<keyword evidence="2" id="KW-1185">Reference proteome</keyword>
<gene>
    <name evidence="1" type="ORF">X928_04790</name>
</gene>
<organism evidence="1 2">
    <name type="scientific">Petrotoga miotherma DSM 10691</name>
    <dbReference type="NCBI Taxonomy" id="1434326"/>
    <lineage>
        <taxon>Bacteria</taxon>
        <taxon>Thermotogati</taxon>
        <taxon>Thermotogota</taxon>
        <taxon>Thermotogae</taxon>
        <taxon>Petrotogales</taxon>
        <taxon>Petrotogaceae</taxon>
        <taxon>Petrotoga</taxon>
    </lineage>
</organism>
<protein>
    <submittedName>
        <fullName evidence="1">Uncharacterized protein</fullName>
    </submittedName>
</protein>
<name>A0A2K1PCT8_9BACT</name>
<dbReference type="AlphaFoldDB" id="A0A2K1PCT8"/>
<dbReference type="EMBL" id="AZRM01000023">
    <property type="protein sequence ID" value="PNS00589.1"/>
    <property type="molecule type" value="Genomic_DNA"/>
</dbReference>
<evidence type="ECO:0000313" key="1">
    <source>
        <dbReference type="EMBL" id="PNS00589.1"/>
    </source>
</evidence>
<accession>A0A2K1PCT8</accession>
<proteinExistence type="predicted"/>